<dbReference type="Gene3D" id="1.10.357.10">
    <property type="entry name" value="Tetracycline Repressor, domain 2"/>
    <property type="match status" value="1"/>
</dbReference>
<evidence type="ECO:0000256" key="1">
    <source>
        <dbReference type="ARBA" id="ARBA00023125"/>
    </source>
</evidence>
<evidence type="ECO:0000313" key="5">
    <source>
        <dbReference type="Proteomes" id="UP000824099"/>
    </source>
</evidence>
<evidence type="ECO:0000256" key="2">
    <source>
        <dbReference type="PROSITE-ProRule" id="PRU00335"/>
    </source>
</evidence>
<dbReference type="AlphaFoldDB" id="A0A9D1MR60"/>
<dbReference type="InterPro" id="IPR023772">
    <property type="entry name" value="DNA-bd_HTH_TetR-type_CS"/>
</dbReference>
<reference evidence="4" key="1">
    <citation type="submission" date="2020-10" db="EMBL/GenBank/DDBJ databases">
        <authorList>
            <person name="Gilroy R."/>
        </authorList>
    </citation>
    <scope>NUCLEOTIDE SEQUENCE</scope>
    <source>
        <strain evidence="4">CHK160-1198</strain>
    </source>
</reference>
<evidence type="ECO:0000259" key="3">
    <source>
        <dbReference type="PROSITE" id="PS50977"/>
    </source>
</evidence>
<dbReference type="Proteomes" id="UP000824099">
    <property type="component" value="Unassembled WGS sequence"/>
</dbReference>
<dbReference type="PANTHER" id="PTHR43479:SF11">
    <property type="entry name" value="ACREF_ENVCD OPERON REPRESSOR-RELATED"/>
    <property type="match status" value="1"/>
</dbReference>
<dbReference type="Pfam" id="PF00440">
    <property type="entry name" value="TetR_N"/>
    <property type="match status" value="1"/>
</dbReference>
<protein>
    <submittedName>
        <fullName evidence="4">TetR/AcrR family transcriptional regulator</fullName>
    </submittedName>
</protein>
<evidence type="ECO:0000313" key="4">
    <source>
        <dbReference type="EMBL" id="HIU64770.1"/>
    </source>
</evidence>
<dbReference type="SUPFAM" id="SSF46689">
    <property type="entry name" value="Homeodomain-like"/>
    <property type="match status" value="1"/>
</dbReference>
<dbReference type="InterPro" id="IPR050624">
    <property type="entry name" value="HTH-type_Tx_Regulator"/>
</dbReference>
<dbReference type="PANTHER" id="PTHR43479">
    <property type="entry name" value="ACREF/ENVCD OPERON REPRESSOR-RELATED"/>
    <property type="match status" value="1"/>
</dbReference>
<dbReference type="GO" id="GO:0003677">
    <property type="term" value="F:DNA binding"/>
    <property type="evidence" value="ECO:0007669"/>
    <property type="project" value="UniProtKB-UniRule"/>
</dbReference>
<dbReference type="InterPro" id="IPR001647">
    <property type="entry name" value="HTH_TetR"/>
</dbReference>
<proteinExistence type="predicted"/>
<feature type="DNA-binding region" description="H-T-H motif" evidence="2">
    <location>
        <begin position="32"/>
        <end position="51"/>
    </location>
</feature>
<accession>A0A9D1MR60</accession>
<organism evidence="4 5">
    <name type="scientific">Candidatus Avacidaminococcus intestinavium</name>
    <dbReference type="NCBI Taxonomy" id="2840684"/>
    <lineage>
        <taxon>Bacteria</taxon>
        <taxon>Bacillati</taxon>
        <taxon>Bacillota</taxon>
        <taxon>Negativicutes</taxon>
        <taxon>Acidaminococcales</taxon>
        <taxon>Acidaminococcaceae</taxon>
        <taxon>Acidaminococcaceae incertae sedis</taxon>
        <taxon>Candidatus Avacidaminococcus</taxon>
    </lineage>
</organism>
<dbReference type="EMBL" id="DVNI01000118">
    <property type="protein sequence ID" value="HIU64770.1"/>
    <property type="molecule type" value="Genomic_DNA"/>
</dbReference>
<dbReference type="PROSITE" id="PS01081">
    <property type="entry name" value="HTH_TETR_1"/>
    <property type="match status" value="1"/>
</dbReference>
<gene>
    <name evidence="4" type="ORF">IAB06_07045</name>
</gene>
<feature type="domain" description="HTH tetR-type" evidence="3">
    <location>
        <begin position="9"/>
        <end position="69"/>
    </location>
</feature>
<name>A0A9D1MR60_9FIRM</name>
<sequence>MARPLGDRSKKMNEILDAADELFITKGYRGTTISDIAKKIGSAQGALYYYFSSKEEVLERLLERYVLSLMAEVMIIQDRNYDAANKVSQVLELVLKKASYKNGVLMSLLYDQDNLRMKEKIFNEIGLVLRPILKDIIEEGRKKGDFHTDSPDVAIDYILVITDYLSLVIYNKLDNDFKKRITMAETLIETTLGTTDKAIKIKCE</sequence>
<comment type="caution">
    <text evidence="4">The sequence shown here is derived from an EMBL/GenBank/DDBJ whole genome shotgun (WGS) entry which is preliminary data.</text>
</comment>
<reference evidence="4" key="2">
    <citation type="journal article" date="2021" name="PeerJ">
        <title>Extensive microbial diversity within the chicken gut microbiome revealed by metagenomics and culture.</title>
        <authorList>
            <person name="Gilroy R."/>
            <person name="Ravi A."/>
            <person name="Getino M."/>
            <person name="Pursley I."/>
            <person name="Horton D.L."/>
            <person name="Alikhan N.F."/>
            <person name="Baker D."/>
            <person name="Gharbi K."/>
            <person name="Hall N."/>
            <person name="Watson M."/>
            <person name="Adriaenssens E.M."/>
            <person name="Foster-Nyarko E."/>
            <person name="Jarju S."/>
            <person name="Secka A."/>
            <person name="Antonio M."/>
            <person name="Oren A."/>
            <person name="Chaudhuri R.R."/>
            <person name="La Ragione R."/>
            <person name="Hildebrand F."/>
            <person name="Pallen M.J."/>
        </authorList>
    </citation>
    <scope>NUCLEOTIDE SEQUENCE</scope>
    <source>
        <strain evidence="4">CHK160-1198</strain>
    </source>
</reference>
<dbReference type="InterPro" id="IPR009057">
    <property type="entry name" value="Homeodomain-like_sf"/>
</dbReference>
<keyword evidence="1 2" id="KW-0238">DNA-binding</keyword>
<dbReference type="PRINTS" id="PR00455">
    <property type="entry name" value="HTHTETR"/>
</dbReference>
<dbReference type="PROSITE" id="PS50977">
    <property type="entry name" value="HTH_TETR_2"/>
    <property type="match status" value="1"/>
</dbReference>